<protein>
    <submittedName>
        <fullName evidence="2">Formylglycine-generating enzyme family protein</fullName>
    </submittedName>
</protein>
<dbReference type="InterPro" id="IPR042095">
    <property type="entry name" value="SUMF_sf"/>
</dbReference>
<dbReference type="PANTHER" id="PTHR23150:SF19">
    <property type="entry name" value="FORMYLGLYCINE-GENERATING ENZYME"/>
    <property type="match status" value="1"/>
</dbReference>
<dbReference type="InterPro" id="IPR016187">
    <property type="entry name" value="CTDL_fold"/>
</dbReference>
<dbReference type="SUPFAM" id="SSF56436">
    <property type="entry name" value="C-type lectin-like"/>
    <property type="match status" value="1"/>
</dbReference>
<name>A0ABU8WIB6_9BURK</name>
<comment type="caution">
    <text evidence="2">The sequence shown here is derived from an EMBL/GenBank/DDBJ whole genome shotgun (WGS) entry which is preliminary data.</text>
</comment>
<evidence type="ECO:0000313" key="2">
    <source>
        <dbReference type="EMBL" id="MEJ8847263.1"/>
    </source>
</evidence>
<evidence type="ECO:0000259" key="1">
    <source>
        <dbReference type="Pfam" id="PF03781"/>
    </source>
</evidence>
<dbReference type="EMBL" id="JBBKZT010000004">
    <property type="protein sequence ID" value="MEJ8847263.1"/>
    <property type="molecule type" value="Genomic_DNA"/>
</dbReference>
<proteinExistence type="predicted"/>
<dbReference type="Gene3D" id="3.90.1580.10">
    <property type="entry name" value="paralog of FGE (formylglycine-generating enzyme)"/>
    <property type="match status" value="1"/>
</dbReference>
<dbReference type="InterPro" id="IPR005532">
    <property type="entry name" value="SUMF_dom"/>
</dbReference>
<gene>
    <name evidence="2" type="ORF">WKW82_11415</name>
</gene>
<dbReference type="PANTHER" id="PTHR23150">
    <property type="entry name" value="SULFATASE MODIFYING FACTOR 1, 2"/>
    <property type="match status" value="1"/>
</dbReference>
<dbReference type="RefSeq" id="WP_340342403.1">
    <property type="nucleotide sequence ID" value="NZ_JBBKZT010000004.1"/>
</dbReference>
<sequence length="327" mass="36307">MNDLVKTEPAKAKAHAAPGDNMAWIPGGTFRMGSENFYPEEAPVHRVAVDGFWIDRHTVTNAEFKRFVDATGHVTLAERPANAADYPGADPALLVPSSVMFQKAAQRVDLSNHHNWWTYVAGANWKHPRGPKSGLQGLWKHPVVHVAFEDAQAYATWAGKDLPTEAEWEFAARGGLDGADYAWGDELTPGRRHMANTWQGEFPWQNHLEDGYEWTAPVGSYPPNGYGLYDMTGNVWEWTTDWYQEHGKIAHPCCTLDNPRGGTQEDSPNPSASAGLRIPRKVMKGGSYLCAPNYCKRYRPAARMPQDIDTSTCHLGFRCISRAAGPT</sequence>
<feature type="domain" description="Sulfatase-modifying factor enzyme-like" evidence="1">
    <location>
        <begin position="20"/>
        <end position="320"/>
    </location>
</feature>
<dbReference type="Pfam" id="PF03781">
    <property type="entry name" value="FGE-sulfatase"/>
    <property type="match status" value="1"/>
</dbReference>
<keyword evidence="3" id="KW-1185">Reference proteome</keyword>
<dbReference type="Proteomes" id="UP001385892">
    <property type="component" value="Unassembled WGS sequence"/>
</dbReference>
<reference evidence="2 3" key="1">
    <citation type="submission" date="2024-03" db="EMBL/GenBank/DDBJ databases">
        <title>Novel species of the genus Variovorax.</title>
        <authorList>
            <person name="Liu Q."/>
            <person name="Xin Y.-H."/>
        </authorList>
    </citation>
    <scope>NUCLEOTIDE SEQUENCE [LARGE SCALE GENOMIC DNA]</scope>
    <source>
        <strain evidence="2 3">KACC 18900</strain>
    </source>
</reference>
<evidence type="ECO:0000313" key="3">
    <source>
        <dbReference type="Proteomes" id="UP001385892"/>
    </source>
</evidence>
<organism evidence="2 3">
    <name type="scientific">Variovorax rhizosphaerae</name>
    <dbReference type="NCBI Taxonomy" id="1836200"/>
    <lineage>
        <taxon>Bacteria</taxon>
        <taxon>Pseudomonadati</taxon>
        <taxon>Pseudomonadota</taxon>
        <taxon>Betaproteobacteria</taxon>
        <taxon>Burkholderiales</taxon>
        <taxon>Comamonadaceae</taxon>
        <taxon>Variovorax</taxon>
    </lineage>
</organism>
<dbReference type="InterPro" id="IPR051043">
    <property type="entry name" value="Sulfatase_Mod_Factor_Kinase"/>
</dbReference>
<accession>A0ABU8WIB6</accession>